<dbReference type="InterPro" id="IPR004358">
    <property type="entry name" value="Sig_transdc_His_kin-like_C"/>
</dbReference>
<feature type="domain" description="Histidine kinase" evidence="14">
    <location>
        <begin position="246"/>
        <end position="458"/>
    </location>
</feature>
<evidence type="ECO:0000256" key="5">
    <source>
        <dbReference type="ARBA" id="ARBA00022679"/>
    </source>
</evidence>
<dbReference type="InterPro" id="IPR050428">
    <property type="entry name" value="TCS_sensor_his_kinase"/>
</dbReference>
<dbReference type="SMART" id="SM00388">
    <property type="entry name" value="HisKA"/>
    <property type="match status" value="1"/>
</dbReference>
<dbReference type="PANTHER" id="PTHR45436">
    <property type="entry name" value="SENSOR HISTIDINE KINASE YKOH"/>
    <property type="match status" value="1"/>
</dbReference>
<keyword evidence="5" id="KW-0808">Transferase</keyword>
<evidence type="ECO:0000256" key="7">
    <source>
        <dbReference type="ARBA" id="ARBA00022741"/>
    </source>
</evidence>
<dbReference type="EC" id="2.7.13.3" evidence="3"/>
<dbReference type="InterPro" id="IPR013727">
    <property type="entry name" value="2CSK_N"/>
</dbReference>
<dbReference type="Pfam" id="PF02518">
    <property type="entry name" value="HATPase_c"/>
    <property type="match status" value="1"/>
</dbReference>
<evidence type="ECO:0000256" key="3">
    <source>
        <dbReference type="ARBA" id="ARBA00012438"/>
    </source>
</evidence>
<dbReference type="Pfam" id="PF00512">
    <property type="entry name" value="HisKA"/>
    <property type="match status" value="1"/>
</dbReference>
<dbReference type="CDD" id="cd00075">
    <property type="entry name" value="HATPase"/>
    <property type="match status" value="1"/>
</dbReference>
<evidence type="ECO:0000256" key="6">
    <source>
        <dbReference type="ARBA" id="ARBA00022692"/>
    </source>
</evidence>
<dbReference type="PANTHER" id="PTHR45436:SF14">
    <property type="entry name" value="SENSOR PROTEIN QSEC"/>
    <property type="match status" value="1"/>
</dbReference>
<dbReference type="SMART" id="SM00387">
    <property type="entry name" value="HATPase_c"/>
    <property type="match status" value="1"/>
</dbReference>
<dbReference type="PRINTS" id="PR00344">
    <property type="entry name" value="BCTRLSENSOR"/>
</dbReference>
<evidence type="ECO:0000256" key="9">
    <source>
        <dbReference type="ARBA" id="ARBA00022840"/>
    </source>
</evidence>
<dbReference type="Pfam" id="PF08521">
    <property type="entry name" value="2CSK_N"/>
    <property type="match status" value="1"/>
</dbReference>
<keyword evidence="12 13" id="KW-0472">Membrane</keyword>
<dbReference type="InterPro" id="IPR003661">
    <property type="entry name" value="HisK_dim/P_dom"/>
</dbReference>
<keyword evidence="11" id="KW-0902">Two-component regulatory system</keyword>
<keyword evidence="6 13" id="KW-0812">Transmembrane</keyword>
<dbReference type="InterPro" id="IPR036890">
    <property type="entry name" value="HATPase_C_sf"/>
</dbReference>
<dbReference type="SUPFAM" id="SSF55874">
    <property type="entry name" value="ATPase domain of HSP90 chaperone/DNA topoisomerase II/histidine kinase"/>
    <property type="match status" value="1"/>
</dbReference>
<dbReference type="GO" id="GO:0005886">
    <property type="term" value="C:plasma membrane"/>
    <property type="evidence" value="ECO:0007669"/>
    <property type="project" value="TreeGrafter"/>
</dbReference>
<dbReference type="Gene3D" id="3.30.565.10">
    <property type="entry name" value="Histidine kinase-like ATPase, C-terminal domain"/>
    <property type="match status" value="1"/>
</dbReference>
<evidence type="ECO:0000259" key="14">
    <source>
        <dbReference type="PROSITE" id="PS50109"/>
    </source>
</evidence>
<dbReference type="InterPro" id="IPR005467">
    <property type="entry name" value="His_kinase_dom"/>
</dbReference>
<dbReference type="InterPro" id="IPR003594">
    <property type="entry name" value="HATPase_dom"/>
</dbReference>
<gene>
    <name evidence="15" type="ORF">HNQ59_000029</name>
</gene>
<comment type="catalytic activity">
    <reaction evidence="1">
        <text>ATP + protein L-histidine = ADP + protein N-phospho-L-histidine.</text>
        <dbReference type="EC" id="2.7.13.3"/>
    </reaction>
</comment>
<sequence length="458" mass="50896">MLTPAAARRSLFRRLLWTSLSAILLIWSLLLAWFYWEVTRVGSGYFDRDLRSLADTLATLYSVDFKEPERSHVVDQQIRQFSRAYTDSPLKEQEFAYRVRKVEGEVVSETANWPDLAEPAPGADAMNVERWRTVRVLSDDQHITVQVAVARSFVQRALTEILIFFLLPLMLALPVIMLMLKIGFGRALQPLRNLARAITERDPQTTAPLIYSEAEYRELKPVFQSVNDLLSRLATFRAGEQRFFADAAHELRTPLAALGAQVHLLAQTHDPSRRQALVQQLESSIERSATLVGKLLTLSRLDAESAGLKREPVDLAKLARAAVARHVPHALAHEMELGYEGVQAASCQGDVHALESLLDNLLDNAIRYCPDGASIQVEVEAGFACWRLMIADDGPGIPAAWRENVLKRFVRLPDSPATGSGLGLAIVKRVVELHGGTLLLTDGLGGRGLGVDIRLPFE</sequence>
<dbReference type="RefSeq" id="WP_184033503.1">
    <property type="nucleotide sequence ID" value="NZ_JACHHY010000001.1"/>
</dbReference>
<protein>
    <recommendedName>
        <fullName evidence="3">histidine kinase</fullName>
        <ecNumber evidence="3">2.7.13.3</ecNumber>
    </recommendedName>
</protein>
<dbReference type="Proteomes" id="UP000575898">
    <property type="component" value="Unassembled WGS sequence"/>
</dbReference>
<dbReference type="InterPro" id="IPR036097">
    <property type="entry name" value="HisK_dim/P_sf"/>
</dbReference>
<name>A0A840MJ19_9PROT</name>
<keyword evidence="16" id="KW-1185">Reference proteome</keyword>
<reference evidence="15 16" key="1">
    <citation type="submission" date="2020-08" db="EMBL/GenBank/DDBJ databases">
        <title>Genomic Encyclopedia of Type Strains, Phase IV (KMG-IV): sequencing the most valuable type-strain genomes for metagenomic binning, comparative biology and taxonomic classification.</title>
        <authorList>
            <person name="Goeker M."/>
        </authorList>
    </citation>
    <scope>NUCLEOTIDE SEQUENCE [LARGE SCALE GENOMIC DNA]</scope>
    <source>
        <strain evidence="15 16">DSM 27165</strain>
    </source>
</reference>
<evidence type="ECO:0000256" key="2">
    <source>
        <dbReference type="ARBA" id="ARBA00004141"/>
    </source>
</evidence>
<evidence type="ECO:0000256" key="12">
    <source>
        <dbReference type="ARBA" id="ARBA00023136"/>
    </source>
</evidence>
<accession>A0A840MJ19</accession>
<evidence type="ECO:0000313" key="16">
    <source>
        <dbReference type="Proteomes" id="UP000575898"/>
    </source>
</evidence>
<feature type="transmembrane region" description="Helical" evidence="13">
    <location>
        <begin position="161"/>
        <end position="184"/>
    </location>
</feature>
<evidence type="ECO:0000256" key="13">
    <source>
        <dbReference type="SAM" id="Phobius"/>
    </source>
</evidence>
<evidence type="ECO:0000256" key="10">
    <source>
        <dbReference type="ARBA" id="ARBA00022989"/>
    </source>
</evidence>
<evidence type="ECO:0000256" key="8">
    <source>
        <dbReference type="ARBA" id="ARBA00022777"/>
    </source>
</evidence>
<dbReference type="PROSITE" id="PS50109">
    <property type="entry name" value="HIS_KIN"/>
    <property type="match status" value="1"/>
</dbReference>
<dbReference type="AlphaFoldDB" id="A0A840MJ19"/>
<dbReference type="GO" id="GO:0000155">
    <property type="term" value="F:phosphorelay sensor kinase activity"/>
    <property type="evidence" value="ECO:0007669"/>
    <property type="project" value="InterPro"/>
</dbReference>
<evidence type="ECO:0000256" key="1">
    <source>
        <dbReference type="ARBA" id="ARBA00000085"/>
    </source>
</evidence>
<evidence type="ECO:0000256" key="4">
    <source>
        <dbReference type="ARBA" id="ARBA00022553"/>
    </source>
</evidence>
<keyword evidence="8 15" id="KW-0418">Kinase</keyword>
<evidence type="ECO:0000256" key="11">
    <source>
        <dbReference type="ARBA" id="ARBA00023012"/>
    </source>
</evidence>
<comment type="subcellular location">
    <subcellularLocation>
        <location evidence="2">Membrane</location>
        <topology evidence="2">Multi-pass membrane protein</topology>
    </subcellularLocation>
</comment>
<feature type="transmembrane region" description="Helical" evidence="13">
    <location>
        <begin position="15"/>
        <end position="36"/>
    </location>
</feature>
<keyword evidence="9" id="KW-0067">ATP-binding</keyword>
<dbReference type="SUPFAM" id="SSF47384">
    <property type="entry name" value="Homodimeric domain of signal transducing histidine kinase"/>
    <property type="match status" value="1"/>
</dbReference>
<dbReference type="GO" id="GO:0005524">
    <property type="term" value="F:ATP binding"/>
    <property type="evidence" value="ECO:0007669"/>
    <property type="project" value="UniProtKB-KW"/>
</dbReference>
<keyword evidence="7" id="KW-0547">Nucleotide-binding</keyword>
<keyword evidence="10 13" id="KW-1133">Transmembrane helix</keyword>
<dbReference type="Gene3D" id="1.10.287.130">
    <property type="match status" value="1"/>
</dbReference>
<dbReference type="CDD" id="cd00082">
    <property type="entry name" value="HisKA"/>
    <property type="match status" value="1"/>
</dbReference>
<evidence type="ECO:0000313" key="15">
    <source>
        <dbReference type="EMBL" id="MBB5016767.1"/>
    </source>
</evidence>
<organism evidence="15 16">
    <name type="scientific">Chitinivorax tropicus</name>
    <dbReference type="NCBI Taxonomy" id="714531"/>
    <lineage>
        <taxon>Bacteria</taxon>
        <taxon>Pseudomonadati</taxon>
        <taxon>Pseudomonadota</taxon>
        <taxon>Betaproteobacteria</taxon>
        <taxon>Chitinivorax</taxon>
    </lineage>
</organism>
<dbReference type="EMBL" id="JACHHY010000001">
    <property type="protein sequence ID" value="MBB5016767.1"/>
    <property type="molecule type" value="Genomic_DNA"/>
</dbReference>
<comment type="caution">
    <text evidence="15">The sequence shown here is derived from an EMBL/GenBank/DDBJ whole genome shotgun (WGS) entry which is preliminary data.</text>
</comment>
<keyword evidence="4" id="KW-0597">Phosphoprotein</keyword>
<proteinExistence type="predicted"/>